<keyword evidence="4" id="KW-0804">Transcription</keyword>
<accession>A0ABT5NU28</accession>
<proteinExistence type="inferred from homology"/>
<dbReference type="Pfam" id="PF08281">
    <property type="entry name" value="Sigma70_r4_2"/>
    <property type="match status" value="1"/>
</dbReference>
<dbReference type="Proteomes" id="UP001148203">
    <property type="component" value="Unassembled WGS sequence"/>
</dbReference>
<evidence type="ECO:0000259" key="5">
    <source>
        <dbReference type="Pfam" id="PF04542"/>
    </source>
</evidence>
<dbReference type="InterPro" id="IPR007627">
    <property type="entry name" value="RNA_pol_sigma70_r2"/>
</dbReference>
<dbReference type="InterPro" id="IPR039425">
    <property type="entry name" value="RNA_pol_sigma-70-like"/>
</dbReference>
<dbReference type="InterPro" id="IPR013324">
    <property type="entry name" value="RNA_pol_sigma_r3/r4-like"/>
</dbReference>
<dbReference type="InterPro" id="IPR014284">
    <property type="entry name" value="RNA_pol_sigma-70_dom"/>
</dbReference>
<evidence type="ECO:0000313" key="7">
    <source>
        <dbReference type="EMBL" id="MDD0991676.1"/>
    </source>
</evidence>
<dbReference type="PANTHER" id="PTHR43133">
    <property type="entry name" value="RNA POLYMERASE ECF-TYPE SIGMA FACTO"/>
    <property type="match status" value="1"/>
</dbReference>
<evidence type="ECO:0000256" key="1">
    <source>
        <dbReference type="ARBA" id="ARBA00010641"/>
    </source>
</evidence>
<dbReference type="EMBL" id="JAMDGY010000034">
    <property type="protein sequence ID" value="MDD0991676.1"/>
    <property type="molecule type" value="Genomic_DNA"/>
</dbReference>
<evidence type="ECO:0000256" key="2">
    <source>
        <dbReference type="ARBA" id="ARBA00023015"/>
    </source>
</evidence>
<dbReference type="InterPro" id="IPR013325">
    <property type="entry name" value="RNA_pol_sigma_r2"/>
</dbReference>
<dbReference type="Gene3D" id="1.10.1740.10">
    <property type="match status" value="1"/>
</dbReference>
<comment type="caution">
    <text evidence="7">The sequence shown here is derived from an EMBL/GenBank/DDBJ whole genome shotgun (WGS) entry which is preliminary data.</text>
</comment>
<organism evidence="7 8">
    <name type="scientific">Pseudomonas fontis</name>
    <dbReference type="NCBI Taxonomy" id="2942633"/>
    <lineage>
        <taxon>Bacteria</taxon>
        <taxon>Pseudomonadati</taxon>
        <taxon>Pseudomonadota</taxon>
        <taxon>Gammaproteobacteria</taxon>
        <taxon>Pseudomonadales</taxon>
        <taxon>Pseudomonadaceae</taxon>
        <taxon>Pseudomonas</taxon>
    </lineage>
</organism>
<dbReference type="PANTHER" id="PTHR43133:SF63">
    <property type="entry name" value="RNA POLYMERASE SIGMA FACTOR FECI-RELATED"/>
    <property type="match status" value="1"/>
</dbReference>
<keyword evidence="2" id="KW-0805">Transcription regulation</keyword>
<evidence type="ECO:0000256" key="4">
    <source>
        <dbReference type="ARBA" id="ARBA00023163"/>
    </source>
</evidence>
<keyword evidence="8" id="KW-1185">Reference proteome</keyword>
<reference evidence="7 8" key="1">
    <citation type="submission" date="2022-05" db="EMBL/GenBank/DDBJ databases">
        <title>Novel Pseudomonas spp. Isolated from a Rainbow Trout Aquaculture Facility.</title>
        <authorList>
            <person name="Testerman T."/>
            <person name="Graf J."/>
        </authorList>
    </citation>
    <scope>NUCLEOTIDE SEQUENCE [LARGE SCALE GENOMIC DNA]</scope>
    <source>
        <strain evidence="7 8">ID681</strain>
    </source>
</reference>
<dbReference type="InterPro" id="IPR013249">
    <property type="entry name" value="RNA_pol_sigma70_r4_t2"/>
</dbReference>
<dbReference type="RefSeq" id="WP_273909346.1">
    <property type="nucleotide sequence ID" value="NZ_JAMDGX010000012.1"/>
</dbReference>
<dbReference type="NCBIfam" id="TIGR02937">
    <property type="entry name" value="sigma70-ECF"/>
    <property type="match status" value="1"/>
</dbReference>
<protein>
    <submittedName>
        <fullName evidence="7">Sigma-70 family RNA polymerase sigma factor</fullName>
    </submittedName>
</protein>
<evidence type="ECO:0000313" key="8">
    <source>
        <dbReference type="Proteomes" id="UP001148203"/>
    </source>
</evidence>
<name>A0ABT5NU28_9PSED</name>
<comment type="similarity">
    <text evidence="1">Belongs to the sigma-70 factor family. ECF subfamily.</text>
</comment>
<gene>
    <name evidence="7" type="ORF">M5G11_14115</name>
</gene>
<evidence type="ECO:0000259" key="6">
    <source>
        <dbReference type="Pfam" id="PF08281"/>
    </source>
</evidence>
<dbReference type="SUPFAM" id="SSF88946">
    <property type="entry name" value="Sigma2 domain of RNA polymerase sigma factors"/>
    <property type="match status" value="1"/>
</dbReference>
<keyword evidence="3" id="KW-0731">Sigma factor</keyword>
<feature type="domain" description="RNA polymerase sigma factor 70 region 4 type 2" evidence="6">
    <location>
        <begin position="114"/>
        <end position="166"/>
    </location>
</feature>
<dbReference type="InterPro" id="IPR036388">
    <property type="entry name" value="WH-like_DNA-bd_sf"/>
</dbReference>
<dbReference type="Gene3D" id="1.10.10.10">
    <property type="entry name" value="Winged helix-like DNA-binding domain superfamily/Winged helix DNA-binding domain"/>
    <property type="match status" value="1"/>
</dbReference>
<dbReference type="Pfam" id="PF04542">
    <property type="entry name" value="Sigma70_r2"/>
    <property type="match status" value="1"/>
</dbReference>
<evidence type="ECO:0000256" key="3">
    <source>
        <dbReference type="ARBA" id="ARBA00023082"/>
    </source>
</evidence>
<dbReference type="SUPFAM" id="SSF88659">
    <property type="entry name" value="Sigma3 and sigma4 domains of RNA polymerase sigma factors"/>
    <property type="match status" value="1"/>
</dbReference>
<sequence length="171" mass="19509">MSPSSAPPSSPLDVQTLYLDHHAWLVDWLRKRLRHRDNAADLAHDTFVKILGKPQRLSEVRQPRAWLSTVANGLLIDRVRRQRVERAYLEAISHIPEALVPPPETQLMLMETLARIDQLLDGLAPKVRAAFLLSRLEGLGHKEIAMRLGVSLRSVEKYMVSAIRHCYLAQR</sequence>
<feature type="domain" description="RNA polymerase sigma-70 region 2" evidence="5">
    <location>
        <begin position="17"/>
        <end position="83"/>
    </location>
</feature>